<evidence type="ECO:0000313" key="2">
    <source>
        <dbReference type="Proteomes" id="UP000324222"/>
    </source>
</evidence>
<name>A0A5B7J5R7_PORTR</name>
<reference evidence="1 2" key="1">
    <citation type="submission" date="2019-05" db="EMBL/GenBank/DDBJ databases">
        <title>Another draft genome of Portunus trituberculatus and its Hox gene families provides insights of decapod evolution.</title>
        <authorList>
            <person name="Jeong J.-H."/>
            <person name="Song I."/>
            <person name="Kim S."/>
            <person name="Choi T."/>
            <person name="Kim D."/>
            <person name="Ryu S."/>
            <person name="Kim W."/>
        </authorList>
    </citation>
    <scope>NUCLEOTIDE SEQUENCE [LARGE SCALE GENOMIC DNA]</scope>
    <source>
        <tissue evidence="1">Muscle</tissue>
    </source>
</reference>
<dbReference type="EMBL" id="VSRR010083163">
    <property type="protein sequence ID" value="MPC90089.1"/>
    <property type="molecule type" value="Genomic_DNA"/>
</dbReference>
<organism evidence="1 2">
    <name type="scientific">Portunus trituberculatus</name>
    <name type="common">Swimming crab</name>
    <name type="synonym">Neptunus trituberculatus</name>
    <dbReference type="NCBI Taxonomy" id="210409"/>
    <lineage>
        <taxon>Eukaryota</taxon>
        <taxon>Metazoa</taxon>
        <taxon>Ecdysozoa</taxon>
        <taxon>Arthropoda</taxon>
        <taxon>Crustacea</taxon>
        <taxon>Multicrustacea</taxon>
        <taxon>Malacostraca</taxon>
        <taxon>Eumalacostraca</taxon>
        <taxon>Eucarida</taxon>
        <taxon>Decapoda</taxon>
        <taxon>Pleocyemata</taxon>
        <taxon>Brachyura</taxon>
        <taxon>Eubrachyura</taxon>
        <taxon>Portunoidea</taxon>
        <taxon>Portunidae</taxon>
        <taxon>Portuninae</taxon>
        <taxon>Portunus</taxon>
    </lineage>
</organism>
<keyword evidence="2" id="KW-1185">Reference proteome</keyword>
<evidence type="ECO:0000313" key="1">
    <source>
        <dbReference type="EMBL" id="MPC90089.1"/>
    </source>
</evidence>
<protein>
    <submittedName>
        <fullName evidence="1">Uncharacterized protein</fullName>
    </submittedName>
</protein>
<gene>
    <name evidence="1" type="ORF">E2C01_085056</name>
</gene>
<sequence>MVLSLLQRI</sequence>
<proteinExistence type="predicted"/>
<dbReference type="Proteomes" id="UP000324222">
    <property type="component" value="Unassembled WGS sequence"/>
</dbReference>
<comment type="caution">
    <text evidence="1">The sequence shown here is derived from an EMBL/GenBank/DDBJ whole genome shotgun (WGS) entry which is preliminary data.</text>
</comment>
<accession>A0A5B7J5R7</accession>